<keyword evidence="2" id="KW-1185">Reference proteome</keyword>
<dbReference type="Proteomes" id="UP000790377">
    <property type="component" value="Unassembled WGS sequence"/>
</dbReference>
<sequence>MNMLEEGGRDIGGVTWREYPELSTSLGLELSPWRSLERILALLADAKQHATTFMFSRLGTFGQFGSDRRRNSYTPSRHASALVGGVLVVREVIRRRTPGVSPQTSRTTFYIFEINRERAIDCLNTRDDVYILLTHRYVLQALSSPICQNIALELHLTESECAGTLSTANASLESPVAAELRLESRAADPSITNELAS</sequence>
<dbReference type="EMBL" id="MU268104">
    <property type="protein sequence ID" value="KAH7905902.1"/>
    <property type="molecule type" value="Genomic_DNA"/>
</dbReference>
<gene>
    <name evidence="1" type="ORF">BJ138DRAFT_1105598</name>
</gene>
<protein>
    <submittedName>
        <fullName evidence="1">Uncharacterized protein</fullName>
    </submittedName>
</protein>
<comment type="caution">
    <text evidence="1">The sequence shown here is derived from an EMBL/GenBank/DDBJ whole genome shotgun (WGS) entry which is preliminary data.</text>
</comment>
<proteinExistence type="predicted"/>
<evidence type="ECO:0000313" key="2">
    <source>
        <dbReference type="Proteomes" id="UP000790377"/>
    </source>
</evidence>
<reference evidence="1" key="1">
    <citation type="journal article" date="2021" name="New Phytol.">
        <title>Evolutionary innovations through gain and loss of genes in the ectomycorrhizal Boletales.</title>
        <authorList>
            <person name="Wu G."/>
            <person name="Miyauchi S."/>
            <person name="Morin E."/>
            <person name="Kuo A."/>
            <person name="Drula E."/>
            <person name="Varga T."/>
            <person name="Kohler A."/>
            <person name="Feng B."/>
            <person name="Cao Y."/>
            <person name="Lipzen A."/>
            <person name="Daum C."/>
            <person name="Hundley H."/>
            <person name="Pangilinan J."/>
            <person name="Johnson J."/>
            <person name="Barry K."/>
            <person name="LaButti K."/>
            <person name="Ng V."/>
            <person name="Ahrendt S."/>
            <person name="Min B."/>
            <person name="Choi I.G."/>
            <person name="Park H."/>
            <person name="Plett J.M."/>
            <person name="Magnuson J."/>
            <person name="Spatafora J.W."/>
            <person name="Nagy L.G."/>
            <person name="Henrissat B."/>
            <person name="Grigoriev I.V."/>
            <person name="Yang Z.L."/>
            <person name="Xu J."/>
            <person name="Martin F.M."/>
        </authorList>
    </citation>
    <scope>NUCLEOTIDE SEQUENCE</scope>
    <source>
        <strain evidence="1">ATCC 28755</strain>
    </source>
</reference>
<organism evidence="1 2">
    <name type="scientific">Hygrophoropsis aurantiaca</name>
    <dbReference type="NCBI Taxonomy" id="72124"/>
    <lineage>
        <taxon>Eukaryota</taxon>
        <taxon>Fungi</taxon>
        <taxon>Dikarya</taxon>
        <taxon>Basidiomycota</taxon>
        <taxon>Agaricomycotina</taxon>
        <taxon>Agaricomycetes</taxon>
        <taxon>Agaricomycetidae</taxon>
        <taxon>Boletales</taxon>
        <taxon>Coniophorineae</taxon>
        <taxon>Hygrophoropsidaceae</taxon>
        <taxon>Hygrophoropsis</taxon>
    </lineage>
</organism>
<accession>A0ACB7ZYX5</accession>
<name>A0ACB7ZYX5_9AGAM</name>
<evidence type="ECO:0000313" key="1">
    <source>
        <dbReference type="EMBL" id="KAH7905902.1"/>
    </source>
</evidence>